<keyword evidence="1" id="KW-1133">Transmembrane helix</keyword>
<dbReference type="KEGG" id="rhi:NGR_c12840"/>
<dbReference type="EMBL" id="CP001389">
    <property type="protein sequence ID" value="ACP25065.1"/>
    <property type="molecule type" value="Genomic_DNA"/>
</dbReference>
<dbReference type="OrthoDB" id="8402070at2"/>
<proteinExistence type="predicted"/>
<evidence type="ECO:0000256" key="1">
    <source>
        <dbReference type="SAM" id="Phobius"/>
    </source>
</evidence>
<feature type="transmembrane region" description="Helical" evidence="1">
    <location>
        <begin position="20"/>
        <end position="42"/>
    </location>
</feature>
<sequence>MATLKETRRIAWSLYWKSSLLCLLTGAVAGAVFGFIVGFIGGFAGVRSEILAPIYTWGGSIVGLLAGFVAFNFVVAWTIGKSIGGQQLELAVATSFREGQ</sequence>
<dbReference type="RefSeq" id="WP_012707842.1">
    <property type="nucleotide sequence ID" value="NC_012587.1"/>
</dbReference>
<keyword evidence="3" id="KW-1185">Reference proteome</keyword>
<reference evidence="2 3" key="1">
    <citation type="journal article" date="2009" name="Appl. Environ. Microbiol.">
        <title>Rhizobium sp. strain NGR234 possesses a remarkable number of secretion systems.</title>
        <authorList>
            <person name="Schmeisser C."/>
            <person name="Liesegang H."/>
            <person name="Krysciak D."/>
            <person name="Bakkou N."/>
            <person name="Le Quere A."/>
            <person name="Wollherr A."/>
            <person name="Heinemeyer I."/>
            <person name="Morgenstern B."/>
            <person name="Pommerening-Roeser A."/>
            <person name="Flores M."/>
            <person name="Palacios R."/>
            <person name="Brenner S."/>
            <person name="Gottschalk G."/>
            <person name="Schmitz R.A."/>
            <person name="Broughton W.J."/>
            <person name="Perret X."/>
            <person name="Strittmatter A.W."/>
            <person name="Streit W.R."/>
        </authorList>
    </citation>
    <scope>NUCLEOTIDE SEQUENCE [LARGE SCALE GENOMIC DNA]</scope>
    <source>
        <strain evidence="3">NBRC 101917 / NGR234</strain>
    </source>
</reference>
<dbReference type="STRING" id="394.NGR_c12840"/>
<dbReference type="HOGENOM" id="CLU_2303744_0_0_5"/>
<evidence type="ECO:0000313" key="2">
    <source>
        <dbReference type="EMBL" id="ACP25065.1"/>
    </source>
</evidence>
<keyword evidence="1" id="KW-0472">Membrane</keyword>
<evidence type="ECO:0008006" key="4">
    <source>
        <dbReference type="Google" id="ProtNLM"/>
    </source>
</evidence>
<evidence type="ECO:0000313" key="3">
    <source>
        <dbReference type="Proteomes" id="UP000001054"/>
    </source>
</evidence>
<gene>
    <name evidence="2" type="ordered locus">NGR_c12840</name>
</gene>
<protein>
    <recommendedName>
        <fullName evidence="4">Transmembrane protein</fullName>
    </recommendedName>
</protein>
<accession>C3MBK3</accession>
<keyword evidence="1" id="KW-0812">Transmembrane</keyword>
<name>C3MBK3_SINFN</name>
<organism evidence="2 3">
    <name type="scientific">Sinorhizobium fredii (strain NBRC 101917 / NGR234)</name>
    <dbReference type="NCBI Taxonomy" id="394"/>
    <lineage>
        <taxon>Bacteria</taxon>
        <taxon>Pseudomonadati</taxon>
        <taxon>Pseudomonadota</taxon>
        <taxon>Alphaproteobacteria</taxon>
        <taxon>Hyphomicrobiales</taxon>
        <taxon>Rhizobiaceae</taxon>
        <taxon>Sinorhizobium/Ensifer group</taxon>
        <taxon>Sinorhizobium</taxon>
    </lineage>
</organism>
<feature type="transmembrane region" description="Helical" evidence="1">
    <location>
        <begin position="54"/>
        <end position="79"/>
    </location>
</feature>
<dbReference type="Proteomes" id="UP000001054">
    <property type="component" value="Chromosome"/>
</dbReference>
<dbReference type="AlphaFoldDB" id="C3MBK3"/>